<organism evidence="1">
    <name type="scientific">marine sediment metagenome</name>
    <dbReference type="NCBI Taxonomy" id="412755"/>
    <lineage>
        <taxon>unclassified sequences</taxon>
        <taxon>metagenomes</taxon>
        <taxon>ecological metagenomes</taxon>
    </lineage>
</organism>
<dbReference type="EMBL" id="LAZR01023473">
    <property type="protein sequence ID" value="KKL78390.1"/>
    <property type="molecule type" value="Genomic_DNA"/>
</dbReference>
<dbReference type="Pfam" id="PF00106">
    <property type="entry name" value="adh_short"/>
    <property type="match status" value="1"/>
</dbReference>
<feature type="non-terminal residue" evidence="1">
    <location>
        <position position="1"/>
    </location>
</feature>
<dbReference type="PANTHER" id="PTHR43431:SF1">
    <property type="entry name" value="OS08G0476300 PROTEIN"/>
    <property type="match status" value="1"/>
</dbReference>
<gene>
    <name evidence="1" type="ORF">LCGC14_2025350</name>
</gene>
<protein>
    <recommendedName>
        <fullName evidence="2">Short-chain dehydrogenase/reductase SDR</fullName>
    </recommendedName>
</protein>
<dbReference type="InterPro" id="IPR002347">
    <property type="entry name" value="SDR_fam"/>
</dbReference>
<comment type="caution">
    <text evidence="1">The sequence shown here is derived from an EMBL/GenBank/DDBJ whole genome shotgun (WGS) entry which is preliminary data.</text>
</comment>
<dbReference type="PANTHER" id="PTHR43431">
    <property type="entry name" value="OXIDOREDUCTASE, SHORT CHAIN DEHYDROGENASE/REDUCTASE FAMILY (AFU_ORTHOLOGUE AFUA_5G14000)"/>
    <property type="match status" value="1"/>
</dbReference>
<accession>A0A0F9H9N9</accession>
<evidence type="ECO:0000313" key="1">
    <source>
        <dbReference type="EMBL" id="KKL78390.1"/>
    </source>
</evidence>
<dbReference type="SUPFAM" id="SSF51735">
    <property type="entry name" value="NAD(P)-binding Rossmann-fold domains"/>
    <property type="match status" value="1"/>
</dbReference>
<sequence length="180" mass="19685">NGMGIARRFGKEGFSVAMISRNEEKLQKLQGELKEVGINAYYFVGDASIEDSLKNSFQKLKEKVGNTDVLIYNAARLKMRNILEERFESLVTDFKVNVAGVLTAVQEVLPTMQAKKEGTILITGGHLGIEPHKEFASLSIGKGALINLVKMLAAELTPNNIHVASVIICGIIKPEDDTVL</sequence>
<name>A0A0F9H9N9_9ZZZZ</name>
<proteinExistence type="predicted"/>
<dbReference type="InterPro" id="IPR036291">
    <property type="entry name" value="NAD(P)-bd_dom_sf"/>
</dbReference>
<dbReference type="Gene3D" id="3.40.50.720">
    <property type="entry name" value="NAD(P)-binding Rossmann-like Domain"/>
    <property type="match status" value="1"/>
</dbReference>
<dbReference type="AlphaFoldDB" id="A0A0F9H9N9"/>
<reference evidence="1" key="1">
    <citation type="journal article" date="2015" name="Nature">
        <title>Complex archaea that bridge the gap between prokaryotes and eukaryotes.</title>
        <authorList>
            <person name="Spang A."/>
            <person name="Saw J.H."/>
            <person name="Jorgensen S.L."/>
            <person name="Zaremba-Niedzwiedzka K."/>
            <person name="Martijn J."/>
            <person name="Lind A.E."/>
            <person name="van Eijk R."/>
            <person name="Schleper C."/>
            <person name="Guy L."/>
            <person name="Ettema T.J."/>
        </authorList>
    </citation>
    <scope>NUCLEOTIDE SEQUENCE</scope>
</reference>
<evidence type="ECO:0008006" key="2">
    <source>
        <dbReference type="Google" id="ProtNLM"/>
    </source>
</evidence>